<proteinExistence type="predicted"/>
<keyword evidence="2" id="KW-1185">Reference proteome</keyword>
<protein>
    <submittedName>
        <fullName evidence="1">Uncharacterized protein</fullName>
    </submittedName>
</protein>
<name>A0ABR0WE66_REHGL</name>
<gene>
    <name evidence="1" type="ORF">DH2020_019782</name>
</gene>
<reference evidence="1 2" key="1">
    <citation type="journal article" date="2021" name="Comput. Struct. Biotechnol. J.">
        <title>De novo genome assembly of the potent medicinal plant Rehmannia glutinosa using nanopore technology.</title>
        <authorList>
            <person name="Ma L."/>
            <person name="Dong C."/>
            <person name="Song C."/>
            <person name="Wang X."/>
            <person name="Zheng X."/>
            <person name="Niu Y."/>
            <person name="Chen S."/>
            <person name="Feng W."/>
        </authorList>
    </citation>
    <scope>NUCLEOTIDE SEQUENCE [LARGE SCALE GENOMIC DNA]</scope>
    <source>
        <strain evidence="1">DH-2019</strain>
    </source>
</reference>
<sequence>MESTITNLEKDARKGESVVQYAIESLESNRETLVLKRCRKKLNPRKTLILNVRRSRTRELLLQNIHGLHNSIPKHITTIDEKYILRCLESIRNCALRAAAWNFTSNVDHLPDDVKSLNKMARLAIEYPLADKTNLIMKSFGEWTISTVSNSQTMLNILKSPLLQQFGKTDFVDVSQPFQESSITSSLQKEVKFLDGIYVSAPMHKRDASISSTNSSCSDQSSSSSSSSYGTSFQGMLQCTWKNGLPRHVFTVDDKREIYIANLSKVESLDGKGLDYVYTFHSSNNGKKECDIHELELESVAKMFVSTSIKFSSNNSEVKETRFILSVSGENLTGEIETSKHALTKNKKLTRKVVDIFKSTHLYKQRSSAIFEDNRNICVDSGEGCGENNYAPNLELAAIVVKEICNNRKEDEFGGWGLKFLKRPSIKTTVRSECSGNNEECSTSMDVIIPAGFHGGPRIRVGGPSSLTERWISGGRCDCGGWDIGCPLTILKSRTDYLSRADDSGECNSVDLFMQGSKQNAPMMKLVNFHKGLYYIHFQSTLSSLQSFAIAAAIIHSHSPVLRSKVYRS</sequence>
<dbReference type="PANTHER" id="PTHR31390:SF2">
    <property type="entry name" value="EXPRESSED PROTEIN"/>
    <property type="match status" value="1"/>
</dbReference>
<dbReference type="EMBL" id="JABTTQ020000011">
    <property type="protein sequence ID" value="KAK6145913.1"/>
    <property type="molecule type" value="Genomic_DNA"/>
</dbReference>
<dbReference type="Proteomes" id="UP001318860">
    <property type="component" value="Unassembled WGS sequence"/>
</dbReference>
<evidence type="ECO:0000313" key="1">
    <source>
        <dbReference type="EMBL" id="KAK6145913.1"/>
    </source>
</evidence>
<accession>A0ABR0WE66</accession>
<evidence type="ECO:0000313" key="2">
    <source>
        <dbReference type="Proteomes" id="UP001318860"/>
    </source>
</evidence>
<organism evidence="1 2">
    <name type="scientific">Rehmannia glutinosa</name>
    <name type="common">Chinese foxglove</name>
    <dbReference type="NCBI Taxonomy" id="99300"/>
    <lineage>
        <taxon>Eukaryota</taxon>
        <taxon>Viridiplantae</taxon>
        <taxon>Streptophyta</taxon>
        <taxon>Embryophyta</taxon>
        <taxon>Tracheophyta</taxon>
        <taxon>Spermatophyta</taxon>
        <taxon>Magnoliopsida</taxon>
        <taxon>eudicotyledons</taxon>
        <taxon>Gunneridae</taxon>
        <taxon>Pentapetalae</taxon>
        <taxon>asterids</taxon>
        <taxon>lamiids</taxon>
        <taxon>Lamiales</taxon>
        <taxon>Orobanchaceae</taxon>
        <taxon>Rehmannieae</taxon>
        <taxon>Rehmannia</taxon>
    </lineage>
</organism>
<comment type="caution">
    <text evidence="1">The sequence shown here is derived from an EMBL/GenBank/DDBJ whole genome shotgun (WGS) entry which is preliminary data.</text>
</comment>
<dbReference type="PANTHER" id="PTHR31390">
    <property type="entry name" value="EXPRESSED PROTEIN"/>
    <property type="match status" value="1"/>
</dbReference>
<dbReference type="Pfam" id="PF12043">
    <property type="entry name" value="DUF3527"/>
    <property type="match status" value="1"/>
</dbReference>
<dbReference type="InterPro" id="IPR021916">
    <property type="entry name" value="DUF3527"/>
</dbReference>